<protein>
    <recommendedName>
        <fullName evidence="1">Antitoxin Xre/MbcA/ParS-like toxin-binding domain-containing protein</fullName>
    </recommendedName>
</protein>
<evidence type="ECO:0000313" key="2">
    <source>
        <dbReference type="EMBL" id="GAA3707260.1"/>
    </source>
</evidence>
<evidence type="ECO:0000313" key="3">
    <source>
        <dbReference type="Proteomes" id="UP001500523"/>
    </source>
</evidence>
<accession>A0ABP7DLA0</accession>
<comment type="caution">
    <text evidence="2">The sequence shown here is derived from an EMBL/GenBank/DDBJ whole genome shotgun (WGS) entry which is preliminary data.</text>
</comment>
<dbReference type="InterPro" id="IPR024467">
    <property type="entry name" value="Xre/MbcA/ParS-like_toxin-bd"/>
</dbReference>
<dbReference type="Proteomes" id="UP001500523">
    <property type="component" value="Unassembled WGS sequence"/>
</dbReference>
<gene>
    <name evidence="2" type="ORF">GCM10022268_15860</name>
</gene>
<reference evidence="3" key="1">
    <citation type="journal article" date="2019" name="Int. J. Syst. Evol. Microbiol.">
        <title>The Global Catalogue of Microorganisms (GCM) 10K type strain sequencing project: providing services to taxonomists for standard genome sequencing and annotation.</title>
        <authorList>
            <consortium name="The Broad Institute Genomics Platform"/>
            <consortium name="The Broad Institute Genome Sequencing Center for Infectious Disease"/>
            <person name="Wu L."/>
            <person name="Ma J."/>
        </authorList>
    </citation>
    <scope>NUCLEOTIDE SEQUENCE [LARGE SCALE GENOMIC DNA]</scope>
    <source>
        <strain evidence="3">JCM 17498</strain>
    </source>
</reference>
<name>A0ABP7DLA0_9SPHN</name>
<dbReference type="EMBL" id="BAABBF010000003">
    <property type="protein sequence ID" value="GAA3707260.1"/>
    <property type="molecule type" value="Genomic_DNA"/>
</dbReference>
<dbReference type="Pfam" id="PF09722">
    <property type="entry name" value="Xre_MbcA_ParS_C"/>
    <property type="match status" value="1"/>
</dbReference>
<keyword evidence="3" id="KW-1185">Reference proteome</keyword>
<organism evidence="2 3">
    <name type="scientific">Sphingomonas cynarae</name>
    <dbReference type="NCBI Taxonomy" id="930197"/>
    <lineage>
        <taxon>Bacteria</taxon>
        <taxon>Pseudomonadati</taxon>
        <taxon>Pseudomonadota</taxon>
        <taxon>Alphaproteobacteria</taxon>
        <taxon>Sphingomonadales</taxon>
        <taxon>Sphingomonadaceae</taxon>
        <taxon>Sphingomonas</taxon>
    </lineage>
</organism>
<proteinExistence type="predicted"/>
<evidence type="ECO:0000259" key="1">
    <source>
        <dbReference type="Pfam" id="PF09722"/>
    </source>
</evidence>
<dbReference type="RefSeq" id="WP_344692824.1">
    <property type="nucleotide sequence ID" value="NZ_BAABBF010000003.1"/>
</dbReference>
<sequence length="76" mass="8327">MAGKRFSRFKPAMPREEAARQGVIAGAAWSVFQDRDAVMTFLNTHRDDLGGRPLDIAIASDDGLRTVRDVLATLPV</sequence>
<feature type="domain" description="Antitoxin Xre/MbcA/ParS-like toxin-binding" evidence="1">
    <location>
        <begin position="30"/>
        <end position="72"/>
    </location>
</feature>